<accession>X1JBT6</accession>
<dbReference type="EMBL" id="BARU01030786">
    <property type="protein sequence ID" value="GAH67228.1"/>
    <property type="molecule type" value="Genomic_DNA"/>
</dbReference>
<comment type="caution">
    <text evidence="1">The sequence shown here is derived from an EMBL/GenBank/DDBJ whole genome shotgun (WGS) entry which is preliminary data.</text>
</comment>
<organism evidence="1">
    <name type="scientific">marine sediment metagenome</name>
    <dbReference type="NCBI Taxonomy" id="412755"/>
    <lineage>
        <taxon>unclassified sequences</taxon>
        <taxon>metagenomes</taxon>
        <taxon>ecological metagenomes</taxon>
    </lineage>
</organism>
<gene>
    <name evidence="1" type="ORF">S03H2_48788</name>
</gene>
<reference evidence="1" key="1">
    <citation type="journal article" date="2014" name="Front. Microbiol.">
        <title>High frequency of phylogenetically diverse reductive dehalogenase-homologous genes in deep subseafloor sedimentary metagenomes.</title>
        <authorList>
            <person name="Kawai M."/>
            <person name="Futagami T."/>
            <person name="Toyoda A."/>
            <person name="Takaki Y."/>
            <person name="Nishi S."/>
            <person name="Hori S."/>
            <person name="Arai W."/>
            <person name="Tsubouchi T."/>
            <person name="Morono Y."/>
            <person name="Uchiyama I."/>
            <person name="Ito T."/>
            <person name="Fujiyama A."/>
            <person name="Inagaki F."/>
            <person name="Takami H."/>
        </authorList>
    </citation>
    <scope>NUCLEOTIDE SEQUENCE</scope>
    <source>
        <strain evidence="1">Expedition CK06-06</strain>
    </source>
</reference>
<evidence type="ECO:0000313" key="1">
    <source>
        <dbReference type="EMBL" id="GAH67228.1"/>
    </source>
</evidence>
<proteinExistence type="predicted"/>
<dbReference type="AlphaFoldDB" id="X1JBT6"/>
<protein>
    <submittedName>
        <fullName evidence="1">Uncharacterized protein</fullName>
    </submittedName>
</protein>
<sequence length="49" mass="5837">MKIPYFAKGYDEKGYKWEDFTFHRAVQTTAKQFRQAVQGMIDFIKESIS</sequence>
<name>X1JBT6_9ZZZZ</name>